<accession>A0A4V6N3C7</accession>
<sequence>MVDNNLVRGGAFLVAVCGLALVGLALTIDIITAAMVLAGIGVLLGITFVNAGLKSGSDDRESRR</sequence>
<dbReference type="OrthoDB" id="9949855at2"/>
<feature type="transmembrane region" description="Helical" evidence="1">
    <location>
        <begin position="33"/>
        <end position="53"/>
    </location>
</feature>
<dbReference type="RefSeq" id="WP_131302366.1">
    <property type="nucleotide sequence ID" value="NZ_SJJR01000003.1"/>
</dbReference>
<keyword evidence="1" id="KW-0812">Transmembrane</keyword>
<reference evidence="2 3" key="1">
    <citation type="submission" date="2019-02" db="EMBL/GenBank/DDBJ databases">
        <title>Jishengella sp. nov., isolated from a root of Zingiber montanum.</title>
        <authorList>
            <person name="Kuncharoen N."/>
            <person name="Kudo T."/>
            <person name="Masahiro Y."/>
            <person name="Ohkuma M."/>
            <person name="Tanasupawat S."/>
        </authorList>
    </citation>
    <scope>NUCLEOTIDE SEQUENCE [LARGE SCALE GENOMIC DNA]</scope>
    <source>
        <strain evidence="2 3">PLAI 1-1</strain>
    </source>
</reference>
<keyword evidence="1" id="KW-1133">Transmembrane helix</keyword>
<evidence type="ECO:0000256" key="1">
    <source>
        <dbReference type="SAM" id="Phobius"/>
    </source>
</evidence>
<keyword evidence="3" id="KW-1185">Reference proteome</keyword>
<keyword evidence="1" id="KW-0472">Membrane</keyword>
<comment type="caution">
    <text evidence="2">The sequence shown here is derived from an EMBL/GenBank/DDBJ whole genome shotgun (WGS) entry which is preliminary data.</text>
</comment>
<organism evidence="2 3">
    <name type="scientific">Micromonospora zingiberis</name>
    <dbReference type="NCBI Taxonomy" id="2053011"/>
    <lineage>
        <taxon>Bacteria</taxon>
        <taxon>Bacillati</taxon>
        <taxon>Actinomycetota</taxon>
        <taxon>Actinomycetes</taxon>
        <taxon>Micromonosporales</taxon>
        <taxon>Micromonosporaceae</taxon>
        <taxon>Micromonospora</taxon>
    </lineage>
</organism>
<evidence type="ECO:0000313" key="2">
    <source>
        <dbReference type="EMBL" id="TCB99165.1"/>
    </source>
</evidence>
<proteinExistence type="predicted"/>
<name>A0A4V6N3C7_9ACTN</name>
<dbReference type="AlphaFoldDB" id="A0A4V6N3C7"/>
<evidence type="ECO:0000313" key="3">
    <source>
        <dbReference type="Proteomes" id="UP000292274"/>
    </source>
</evidence>
<protein>
    <submittedName>
        <fullName evidence="2">Uncharacterized protein</fullName>
    </submittedName>
</protein>
<feature type="transmembrane region" description="Helical" evidence="1">
    <location>
        <begin position="6"/>
        <end position="26"/>
    </location>
</feature>
<dbReference type="EMBL" id="SJJR01000003">
    <property type="protein sequence ID" value="TCB99165.1"/>
    <property type="molecule type" value="Genomic_DNA"/>
</dbReference>
<dbReference type="Proteomes" id="UP000292274">
    <property type="component" value="Unassembled WGS sequence"/>
</dbReference>
<gene>
    <name evidence="2" type="ORF">E0H26_07140</name>
</gene>